<dbReference type="PROSITE" id="PS50082">
    <property type="entry name" value="WD_REPEATS_2"/>
    <property type="match status" value="10"/>
</dbReference>
<dbReference type="EMBL" id="BSRX01000058">
    <property type="protein sequence ID" value="GLW58756.1"/>
    <property type="molecule type" value="Genomic_DNA"/>
</dbReference>
<accession>A0A9W6PPX5</accession>
<dbReference type="PROSITE" id="PS50294">
    <property type="entry name" value="WD_REPEATS_REGION"/>
    <property type="match status" value="2"/>
</dbReference>
<dbReference type="PANTHER" id="PTHR19848">
    <property type="entry name" value="WD40 REPEAT PROTEIN"/>
    <property type="match status" value="1"/>
</dbReference>
<dbReference type="SUPFAM" id="SSF52540">
    <property type="entry name" value="P-loop containing nucleoside triphosphate hydrolases"/>
    <property type="match status" value="1"/>
</dbReference>
<dbReference type="PRINTS" id="PR00320">
    <property type="entry name" value="GPROTEINBRPT"/>
</dbReference>
<feature type="repeat" description="WD" evidence="3">
    <location>
        <begin position="894"/>
        <end position="929"/>
    </location>
</feature>
<gene>
    <name evidence="6" type="ORF">Kpho01_67670</name>
</gene>
<feature type="region of interest" description="Disordered" evidence="4">
    <location>
        <begin position="470"/>
        <end position="503"/>
    </location>
</feature>
<reference evidence="6" key="1">
    <citation type="submission" date="2023-02" db="EMBL/GenBank/DDBJ databases">
        <title>Kitasatospora phosalacinea NBRC 14362.</title>
        <authorList>
            <person name="Ichikawa N."/>
            <person name="Sato H."/>
            <person name="Tonouchi N."/>
        </authorList>
    </citation>
    <scope>NUCLEOTIDE SEQUENCE</scope>
    <source>
        <strain evidence="6">NBRC 14362</strain>
    </source>
</reference>
<evidence type="ECO:0000256" key="2">
    <source>
        <dbReference type="ARBA" id="ARBA00022737"/>
    </source>
</evidence>
<dbReference type="SMART" id="SM00320">
    <property type="entry name" value="WD40"/>
    <property type="match status" value="13"/>
</dbReference>
<dbReference type="Proteomes" id="UP001165143">
    <property type="component" value="Unassembled WGS sequence"/>
</dbReference>
<feature type="repeat" description="WD" evidence="3">
    <location>
        <begin position="848"/>
        <end position="892"/>
    </location>
</feature>
<proteinExistence type="predicted"/>
<dbReference type="SUPFAM" id="SSF82171">
    <property type="entry name" value="DPP6 N-terminal domain-like"/>
    <property type="match status" value="1"/>
</dbReference>
<feature type="repeat" description="WD" evidence="3">
    <location>
        <begin position="1332"/>
        <end position="1354"/>
    </location>
</feature>
<keyword evidence="2" id="KW-0677">Repeat</keyword>
<feature type="repeat" description="WD" evidence="3">
    <location>
        <begin position="1378"/>
        <end position="1400"/>
    </location>
</feature>
<dbReference type="SUPFAM" id="SSF50998">
    <property type="entry name" value="Quinoprotein alcohol dehydrogenase-like"/>
    <property type="match status" value="1"/>
</dbReference>
<feature type="repeat" description="WD" evidence="3">
    <location>
        <begin position="1032"/>
        <end position="1067"/>
    </location>
</feature>
<dbReference type="RefSeq" id="WP_051778126.1">
    <property type="nucleotide sequence ID" value="NZ_BSRX01000058.1"/>
</dbReference>
<feature type="region of interest" description="Disordered" evidence="4">
    <location>
        <begin position="1"/>
        <end position="38"/>
    </location>
</feature>
<dbReference type="InterPro" id="IPR020472">
    <property type="entry name" value="WD40_PAC1"/>
</dbReference>
<dbReference type="InterPro" id="IPR001680">
    <property type="entry name" value="WD40_rpt"/>
</dbReference>
<dbReference type="PANTHER" id="PTHR19848:SF8">
    <property type="entry name" value="F-BOX AND WD REPEAT DOMAIN CONTAINING 7"/>
    <property type="match status" value="1"/>
</dbReference>
<dbReference type="InterPro" id="IPR011047">
    <property type="entry name" value="Quinoprotein_ADH-like_sf"/>
</dbReference>
<dbReference type="CDD" id="cd00200">
    <property type="entry name" value="WD40"/>
    <property type="match status" value="2"/>
</dbReference>
<feature type="repeat" description="WD" evidence="3">
    <location>
        <begin position="1170"/>
        <end position="1214"/>
    </location>
</feature>
<protein>
    <recommendedName>
        <fullName evidence="5">Orc1-like AAA ATPase domain-containing protein</fullName>
    </recommendedName>
</protein>
<evidence type="ECO:0000256" key="4">
    <source>
        <dbReference type="SAM" id="MobiDB-lite"/>
    </source>
</evidence>
<feature type="repeat" description="WD" evidence="3">
    <location>
        <begin position="1124"/>
        <end position="1159"/>
    </location>
</feature>
<dbReference type="PROSITE" id="PS00678">
    <property type="entry name" value="WD_REPEATS_1"/>
    <property type="match status" value="2"/>
</dbReference>
<dbReference type="Pfam" id="PF00400">
    <property type="entry name" value="WD40"/>
    <property type="match status" value="10"/>
</dbReference>
<evidence type="ECO:0000256" key="1">
    <source>
        <dbReference type="ARBA" id="ARBA00022574"/>
    </source>
</evidence>
<dbReference type="InterPro" id="IPR019775">
    <property type="entry name" value="WD40_repeat_CS"/>
</dbReference>
<comment type="caution">
    <text evidence="6">The sequence shown here is derived from an EMBL/GenBank/DDBJ whole genome shotgun (WGS) entry which is preliminary data.</text>
</comment>
<dbReference type="Pfam" id="PF13191">
    <property type="entry name" value="AAA_16"/>
    <property type="match status" value="1"/>
</dbReference>
<evidence type="ECO:0000256" key="3">
    <source>
        <dbReference type="PROSITE-ProRule" id="PRU00221"/>
    </source>
</evidence>
<evidence type="ECO:0000259" key="5">
    <source>
        <dbReference type="Pfam" id="PF13191"/>
    </source>
</evidence>
<organism evidence="6 7">
    <name type="scientific">Kitasatospora phosalacinea</name>
    <dbReference type="NCBI Taxonomy" id="2065"/>
    <lineage>
        <taxon>Bacteria</taxon>
        <taxon>Bacillati</taxon>
        <taxon>Actinomycetota</taxon>
        <taxon>Actinomycetes</taxon>
        <taxon>Kitasatosporales</taxon>
        <taxon>Streptomycetaceae</taxon>
        <taxon>Kitasatospora</taxon>
    </lineage>
</organism>
<dbReference type="InterPro" id="IPR027417">
    <property type="entry name" value="P-loop_NTPase"/>
</dbReference>
<dbReference type="OrthoDB" id="218695at2"/>
<feature type="domain" description="Orc1-like AAA ATPase" evidence="5">
    <location>
        <begin position="306"/>
        <end position="444"/>
    </location>
</feature>
<sequence>MTTPGTPHIPAQQPEPAGTGPGAAGPPSGGDLLEGFSTTGGTVELFPVNFTAYQHDLLPDLETDEHVRKIAHLLAPYGLHVNRWTVPGHRRDRQAVEDRLGTWKRPDGGYGNTVLYWVGHGSAENLAHHRTPAPIDDGITPHEIARAIGSRQLHPDAEDSWAIVVLDACFSRRFAQIVHSELINKYGDAERYLLLSTAAKGHADLGTFTHALERALTVTYRGRPAISLAELGNQLHQELAGHRADTTDDRRDRLVRLTPDVAASVTAPLDQLAELQAVIDQLPTDEQRHFLPKASGAELGELAWYFRGRTLQRDQILHWLTTVTSGALVVTGPAGAGKSALLGHILLHTNTRLRDILIRHGHLQPLPAGIPCPDGPFHLTAHLAGLTPARTLQLIAEAAGLPDLAQQAAAGQLPANLTSRLLVELHGRQEPLTLLFDALDEAEQPLVIADQILRRLAALPTVRLIIGTRRSTHEGPDQPAPDDTDILDALRPRPTGADGHQPPDLQIVQVTQDPEALAGYLRAKLHAAKRNGALAADDALIATAVHRLVTDHQHAGAEPQQFLYARLAAHELLNDPALLADPAPLIGRTHRQLFTHALERLHRTNPHYTPLLWALGLAQGRGLPDQDGIWTCTADALAPSGERSTGGSIPGLIRDAAPYLVLDQEHGQSVYRLAHRTFTESFTVRGSSTAHAAITAALTRHAHHTLAIWSANSDSPPRLEHVNSYIRHHLAAHARLGHTAGALKMLADHPDVLDTLDLTSITTHALHHGLPPNALPPSIAGTVLFRNQTVDESDSDDTLGWRRWWRRLGTTYIQGTPPPSETRTQNSRGWPHALTVGTVRQRQLHLQLTGHTGRVWSVAVFAAPDGTPRLATGGSDKTVRIWNPATGTQEGQPLTGHTGQVWSMAVFAASDGTPRLVTSGSDKTVRIWNPATGAQEGMPLTGHDGGVGSVAGFAAPDGTPRLVTGGRDKTVRVWNPATGTQEGLDSISYASGVGSVAVFAASDGTPLLGTSSSGKTVRVWNPATGAHSGMSLTGHDGGVGLVAGFAAPDSTPRLVTGGSDGMVRIWNPATGAQEGRFLTGHDGGVWALAVFVASDDAARLVTSGSDGVVRVWNLATGAQEAMSLTGHDGGVGSVAGFAAPDGTPRLVTSGSDGVVRVWNPATATQEGQALAGHDAGVWALAVFAAPDGTARLVTGGSDKTVGVWNLATGAQEGEFLTRHINGVGSVAGFVAPDGTPRLVTSGRDTVVRVWNPAIATATQEDQPLIGEDGWVRSVAVFAALDGTPRLAASGRDKTVRIWNPTTGRQEGQPLIGHDGWVNVAAGFAAPDGTPRLATGSDDKTVRIWNPTTGRQEGQLLADHDGGVGLVAGFAAPDGTPRLVTGGRDTVVRIWNPTTGRQEGQLLTGHDGGLNAMAGFAAPDGTPRLATGGSDGVVRVWNPATGTAHTLPVADQVYGLAEHGGLLIAGTGSGFLVIDISSVPTDTA</sequence>
<evidence type="ECO:0000313" key="6">
    <source>
        <dbReference type="EMBL" id="GLW58756.1"/>
    </source>
</evidence>
<dbReference type="InterPro" id="IPR041664">
    <property type="entry name" value="AAA_16"/>
</dbReference>
<name>A0A9W6PPX5_9ACTN</name>
<feature type="repeat" description="WD" evidence="3">
    <location>
        <begin position="1402"/>
        <end position="1437"/>
    </location>
</feature>
<evidence type="ECO:0000313" key="7">
    <source>
        <dbReference type="Proteomes" id="UP001165143"/>
    </source>
</evidence>
<keyword evidence="1 3" id="KW-0853">WD repeat</keyword>
<dbReference type="Gene3D" id="2.130.10.10">
    <property type="entry name" value="YVTN repeat-like/Quinoprotein amine dehydrogenase"/>
    <property type="match status" value="4"/>
</dbReference>
<dbReference type="InterPro" id="IPR015943">
    <property type="entry name" value="WD40/YVTN_repeat-like_dom_sf"/>
</dbReference>
<feature type="repeat" description="WD" evidence="3">
    <location>
        <begin position="1078"/>
        <end position="1122"/>
    </location>
</feature>
<feature type="repeat" description="WD" evidence="3">
    <location>
        <begin position="940"/>
        <end position="975"/>
    </location>
</feature>